<dbReference type="InterPro" id="IPR036415">
    <property type="entry name" value="Lamin_tail_dom_sf"/>
</dbReference>
<feature type="compositionally biased region" description="Low complexity" evidence="1">
    <location>
        <begin position="359"/>
        <end position="372"/>
    </location>
</feature>
<keyword evidence="4" id="KW-1185">Reference proteome</keyword>
<dbReference type="InterPro" id="IPR001279">
    <property type="entry name" value="Metallo-B-lactamas"/>
</dbReference>
<evidence type="ECO:0000259" key="2">
    <source>
        <dbReference type="PROSITE" id="PS51841"/>
    </source>
</evidence>
<dbReference type="InterPro" id="IPR052159">
    <property type="entry name" value="Competence_DNA_uptake"/>
</dbReference>
<dbReference type="Pfam" id="PF00753">
    <property type="entry name" value="Lactamase_B"/>
    <property type="match status" value="1"/>
</dbReference>
<dbReference type="Gene3D" id="3.60.15.10">
    <property type="entry name" value="Ribonuclease Z/Hydroxyacylglutathione hydrolase-like"/>
    <property type="match status" value="1"/>
</dbReference>
<name>A0A7D5GMS4_9EURY</name>
<gene>
    <name evidence="3" type="ORF">HUG10_16110</name>
</gene>
<dbReference type="Gene3D" id="2.60.40.1260">
    <property type="entry name" value="Lamin Tail domain"/>
    <property type="match status" value="1"/>
</dbReference>
<feature type="region of interest" description="Disordered" evidence="1">
    <location>
        <begin position="357"/>
        <end position="381"/>
    </location>
</feature>
<feature type="compositionally biased region" description="Polar residues" evidence="1">
    <location>
        <begin position="38"/>
        <end position="50"/>
    </location>
</feature>
<dbReference type="PROSITE" id="PS51257">
    <property type="entry name" value="PROKAR_LIPOPROTEIN"/>
    <property type="match status" value="1"/>
</dbReference>
<organism evidence="3 4">
    <name type="scientific">Halorarum halophilum</name>
    <dbReference type="NCBI Taxonomy" id="2743090"/>
    <lineage>
        <taxon>Archaea</taxon>
        <taxon>Methanobacteriati</taxon>
        <taxon>Methanobacteriota</taxon>
        <taxon>Stenosarchaea group</taxon>
        <taxon>Halobacteria</taxon>
        <taxon>Halobacteriales</taxon>
        <taxon>Haloferacaceae</taxon>
        <taxon>Halorarum</taxon>
    </lineage>
</organism>
<evidence type="ECO:0000256" key="1">
    <source>
        <dbReference type="SAM" id="MobiDB-lite"/>
    </source>
</evidence>
<dbReference type="RefSeq" id="WP_179170541.1">
    <property type="nucleotide sequence ID" value="NZ_CP058529.1"/>
</dbReference>
<accession>A0A7D5GMS4</accession>
<dbReference type="InterPro" id="IPR036866">
    <property type="entry name" value="RibonucZ/Hydroxyglut_hydro"/>
</dbReference>
<dbReference type="SMART" id="SM00849">
    <property type="entry name" value="Lactamase_B"/>
    <property type="match status" value="1"/>
</dbReference>
<protein>
    <submittedName>
        <fullName evidence="3">Lamin tail domain-containing protein</fullName>
    </submittedName>
</protein>
<dbReference type="SUPFAM" id="SSF56281">
    <property type="entry name" value="Metallo-hydrolase/oxidoreductase"/>
    <property type="match status" value="1"/>
</dbReference>
<dbReference type="SUPFAM" id="SSF74853">
    <property type="entry name" value="Lamin A/C globular tail domain"/>
    <property type="match status" value="1"/>
</dbReference>
<dbReference type="PANTHER" id="PTHR30619">
    <property type="entry name" value="DNA INTERNALIZATION/COMPETENCE PROTEIN COMEC/REC2"/>
    <property type="match status" value="1"/>
</dbReference>
<sequence length="489" mass="52102">MLGNRRALLVVLVLIVMLSGCAASPGGPAVPSVDESTDTSPTSSIAPTDSPTQNQTTTAQTPNGTLEVHFINVGQGASTLIVTPTGETMLIDTGDWRDEGEHVIDYLDAQGIDRIDHLVTTHADADHIGGHAAVIEYYETEKDGIGAVYDPGLSASSATYERYLDAIEEHDVQLYETRAGDTLPLDGAEVSVLGPPEPYLANEDRNENSIVLLVRHGETGFLFQGDAEAEQEEYLVDRYGDQLNVTVLQAGHHGSRSSTDEELLDVTEPQVAVISSAYDSQYDHPHTETLQRLADRSIPTYWTATHGTTAFRSNGSAVEVWTQQSAPTTATAIRDGSPVEPGSDVSLELRMTLGAAIADGGTDTPESSSTETETADDEGPALSLVEIHADAEGTENENLNDEYLVFENTGEDALDLSGWQVADSADHTYTVPDGFTLAPGERVTLHTGSGTDIATDLYWGSGSAIWNNGGDTVTVTDSSDAVVLQEEYS</sequence>
<dbReference type="InterPro" id="IPR001322">
    <property type="entry name" value="Lamin_tail_dom"/>
</dbReference>
<dbReference type="Proteomes" id="UP000509750">
    <property type="component" value="Chromosome"/>
</dbReference>
<feature type="compositionally biased region" description="Low complexity" evidence="1">
    <location>
        <begin position="51"/>
        <end position="63"/>
    </location>
</feature>
<feature type="region of interest" description="Disordered" evidence="1">
    <location>
        <begin position="24"/>
        <end position="63"/>
    </location>
</feature>
<reference evidence="3 4" key="1">
    <citation type="submission" date="2020-07" db="EMBL/GenBank/DDBJ databases">
        <title>Gai3-2, isolated from salt lake.</title>
        <authorList>
            <person name="Cui H."/>
            <person name="Shi X."/>
        </authorList>
    </citation>
    <scope>NUCLEOTIDE SEQUENCE [LARGE SCALE GENOMIC DNA]</scope>
    <source>
        <strain evidence="3 4">Gai3-2</strain>
    </source>
</reference>
<dbReference type="PANTHER" id="PTHR30619:SF1">
    <property type="entry name" value="RECOMBINATION PROTEIN 2"/>
    <property type="match status" value="1"/>
</dbReference>
<evidence type="ECO:0000313" key="4">
    <source>
        <dbReference type="Proteomes" id="UP000509750"/>
    </source>
</evidence>
<dbReference type="GeneID" id="56030389"/>
<proteinExistence type="predicted"/>
<dbReference type="AlphaFoldDB" id="A0A7D5GMS4"/>
<dbReference type="OrthoDB" id="3327at2157"/>
<dbReference type="EMBL" id="CP058529">
    <property type="protein sequence ID" value="QLG28967.1"/>
    <property type="molecule type" value="Genomic_DNA"/>
</dbReference>
<evidence type="ECO:0000313" key="3">
    <source>
        <dbReference type="EMBL" id="QLG28967.1"/>
    </source>
</evidence>
<dbReference type="PROSITE" id="PS51841">
    <property type="entry name" value="LTD"/>
    <property type="match status" value="1"/>
</dbReference>
<dbReference type="Pfam" id="PF00932">
    <property type="entry name" value="LTD"/>
    <property type="match status" value="1"/>
</dbReference>
<feature type="domain" description="LTD" evidence="2">
    <location>
        <begin position="367"/>
        <end position="489"/>
    </location>
</feature>
<dbReference type="KEGG" id="halg:HUG10_16110"/>
<dbReference type="InterPro" id="IPR035681">
    <property type="entry name" value="ComA-like_MBL"/>
</dbReference>
<dbReference type="CDD" id="cd07731">
    <property type="entry name" value="ComA-like_MBL-fold"/>
    <property type="match status" value="1"/>
</dbReference>